<protein>
    <submittedName>
        <fullName evidence="2">Uncharacterized protein</fullName>
    </submittedName>
</protein>
<accession>A0ABQ3QBB8</accession>
<reference evidence="2" key="1">
    <citation type="submission" date="2024-05" db="EMBL/GenBank/DDBJ databases">
        <title>Whole genome shotgun sequence of Streptomyces daghestanicus NBRC 12762.</title>
        <authorList>
            <person name="Komaki H."/>
            <person name="Tamura T."/>
        </authorList>
    </citation>
    <scope>NUCLEOTIDE SEQUENCE</scope>
    <source>
        <strain evidence="2">NBRC 12762</strain>
    </source>
</reference>
<comment type="caution">
    <text evidence="2">The sequence shown here is derived from an EMBL/GenBank/DDBJ whole genome shotgun (WGS) entry which is preliminary data.</text>
</comment>
<organism evidence="2 3">
    <name type="scientific">Streptomyces daghestanicus</name>
    <dbReference type="NCBI Taxonomy" id="66885"/>
    <lineage>
        <taxon>Bacteria</taxon>
        <taxon>Bacillati</taxon>
        <taxon>Actinomycetota</taxon>
        <taxon>Actinomycetes</taxon>
        <taxon>Kitasatosporales</taxon>
        <taxon>Streptomycetaceae</taxon>
        <taxon>Streptomyces</taxon>
    </lineage>
</organism>
<evidence type="ECO:0000313" key="3">
    <source>
        <dbReference type="Proteomes" id="UP001052655"/>
    </source>
</evidence>
<evidence type="ECO:0000313" key="2">
    <source>
        <dbReference type="EMBL" id="GHI34591.1"/>
    </source>
</evidence>
<dbReference type="EMBL" id="BNDX01000016">
    <property type="protein sequence ID" value="GHI34591.1"/>
    <property type="molecule type" value="Genomic_DNA"/>
</dbReference>
<gene>
    <name evidence="2" type="ORF">Sdagh_63210</name>
</gene>
<evidence type="ECO:0000256" key="1">
    <source>
        <dbReference type="SAM" id="MobiDB-lite"/>
    </source>
</evidence>
<name>A0ABQ3QBB8_9ACTN</name>
<sequence length="129" mass="13815">MNHRRTNRMSRSSSVRITNSCCLSIFRFPILAGQAACRRHRATGVGCPVPLEAVGHLSIPPQCRFARVAGLDRAGGPGLNTAPTGAASFRWFPCSPRSVEARCSIGPFLGPPDARDRDGTGDHTPIVSF</sequence>
<keyword evidence="3" id="KW-1185">Reference proteome</keyword>
<proteinExistence type="predicted"/>
<dbReference type="Proteomes" id="UP001052655">
    <property type="component" value="Unassembled WGS sequence"/>
</dbReference>
<feature type="region of interest" description="Disordered" evidence="1">
    <location>
        <begin position="110"/>
        <end position="129"/>
    </location>
</feature>